<dbReference type="AlphaFoldDB" id="A0A6H0ZUC3"/>
<proteinExistence type="predicted"/>
<dbReference type="Proteomes" id="UP000500870">
    <property type="component" value="Chromosome 3"/>
</dbReference>
<dbReference type="RefSeq" id="WP_136882433.1">
    <property type="nucleotide sequence ID" value="NZ_CP050899.1"/>
</dbReference>
<organism evidence="1 2">
    <name type="scientific">Agrobacterium pusense</name>
    <dbReference type="NCBI Taxonomy" id="648995"/>
    <lineage>
        <taxon>Bacteria</taxon>
        <taxon>Pseudomonadati</taxon>
        <taxon>Pseudomonadota</taxon>
        <taxon>Alphaproteobacteria</taxon>
        <taxon>Hyphomicrobiales</taxon>
        <taxon>Rhizobiaceae</taxon>
        <taxon>Rhizobium/Agrobacterium group</taxon>
        <taxon>Agrobacterium</taxon>
    </lineage>
</organism>
<evidence type="ECO:0000313" key="2">
    <source>
        <dbReference type="Proteomes" id="UP000500870"/>
    </source>
</evidence>
<accession>A0A6H0ZUC3</accession>
<name>A0A6H0ZUC3_9HYPH</name>
<gene>
    <name evidence="1" type="ORF">FOB41_21365</name>
</gene>
<reference evidence="1 2" key="1">
    <citation type="submission" date="2020-04" db="EMBL/GenBank/DDBJ databases">
        <title>FDA dAtabase for Regulatory Grade micrObial Sequences (FDA-ARGOS): Supporting development and validation of Infectious Disease Dx tests.</title>
        <authorList>
            <person name="Sciortino C."/>
            <person name="Tallon L."/>
            <person name="Sadzewicz L."/>
            <person name="Vavikolanu K."/>
            <person name="Mehta A."/>
            <person name="Aluvathingal J."/>
            <person name="Nadendla S."/>
            <person name="Nandy P."/>
            <person name="Geyer C."/>
            <person name="Yan Y."/>
            <person name="Sichtig H."/>
        </authorList>
    </citation>
    <scope>NUCLEOTIDE SEQUENCE [LARGE SCALE GENOMIC DNA]</scope>
    <source>
        <strain evidence="1 2">FDAARGOS_633</strain>
    </source>
</reference>
<evidence type="ECO:0000313" key="1">
    <source>
        <dbReference type="EMBL" id="QIX23707.1"/>
    </source>
</evidence>
<protein>
    <submittedName>
        <fullName evidence="1">Uncharacterized protein</fullName>
    </submittedName>
</protein>
<dbReference type="EMBL" id="CP050899">
    <property type="protein sequence ID" value="QIX23707.1"/>
    <property type="molecule type" value="Genomic_DNA"/>
</dbReference>
<sequence>MTDFHTIADRVVEELQKRGLPETDDATAERVAIIIASEFPTAAAEHVRLAISAVNTRIMSGELRPVDTLRPVKPVGTAGLDIGDPENIEPICMSVDPASLFVDPMYQRSIGERGLKQIRRIIESWDWNKFKPPACAYAIHCGQTVLKVFDGQHTAIAAASHPGIAEIPVMIHEAKETAAQAAAFVGQNTNRLTVTALQLHHSSLIAGDMDAQTVAQVCERAGVRILRFSTKNFEPGDTVAINAISQLVDKRGAMKARIILEVLTKAEMAPIVTPQIKAVELLLTDDEYCHDINAENLTAAIAADWFADHDAAKQLALTHKWPFWKALAITWFRKTKKTRKVA</sequence>